<protein>
    <submittedName>
        <fullName evidence="2">Uncharacterized protein</fullName>
    </submittedName>
</protein>
<name>A0A0B6YV78_9EUPU</name>
<feature type="region of interest" description="Disordered" evidence="1">
    <location>
        <begin position="1"/>
        <end position="43"/>
    </location>
</feature>
<reference evidence="2" key="1">
    <citation type="submission" date="2014-12" db="EMBL/GenBank/DDBJ databases">
        <title>Insight into the proteome of Arion vulgaris.</title>
        <authorList>
            <person name="Aradska J."/>
            <person name="Bulat T."/>
            <person name="Smidak R."/>
            <person name="Sarate P."/>
            <person name="Gangsoo J."/>
            <person name="Sialana F."/>
            <person name="Bilban M."/>
            <person name="Lubec G."/>
        </authorList>
    </citation>
    <scope>NUCLEOTIDE SEQUENCE</scope>
    <source>
        <tissue evidence="2">Skin</tissue>
    </source>
</reference>
<organism evidence="2">
    <name type="scientific">Arion vulgaris</name>
    <dbReference type="NCBI Taxonomy" id="1028688"/>
    <lineage>
        <taxon>Eukaryota</taxon>
        <taxon>Metazoa</taxon>
        <taxon>Spiralia</taxon>
        <taxon>Lophotrochozoa</taxon>
        <taxon>Mollusca</taxon>
        <taxon>Gastropoda</taxon>
        <taxon>Heterobranchia</taxon>
        <taxon>Euthyneura</taxon>
        <taxon>Panpulmonata</taxon>
        <taxon>Eupulmonata</taxon>
        <taxon>Stylommatophora</taxon>
        <taxon>Helicina</taxon>
        <taxon>Arionoidea</taxon>
        <taxon>Arionidae</taxon>
        <taxon>Arion</taxon>
    </lineage>
</organism>
<feature type="compositionally biased region" description="Polar residues" evidence="1">
    <location>
        <begin position="1"/>
        <end position="30"/>
    </location>
</feature>
<sequence length="352" mass="39217">MSSTFHSTQGGVVSESTTGNPTLLVQNENFSDPMLPTHIASGESKTRLHKLNQNTAVVRRELGESLEKSGFVFKTDGKSDRQLGFVQGFRRLNKKPWVILLGRENSFSLGRSEVMLIHTKRDIRQSGPNVTYDRNKLVGDSLGNYPRNNINNQFCGNLSKKDSALLAFSGLSDGVRSGCSSNVVTDAVLMTGCNGTVDCDEVPTDYNVVTDILEAVWQKTELIMAAKEERVVQILAEYGIGSAGGGDGSQDMIDKSAEEEKVWQAVEVSVDRMIAEEKLWQVVEIKVNKLINDTKVWNTVGVNVDRKVKEENIWKIVEAKVDRMDKNKKKYDRQCEISLNLNINEMHGVNKM</sequence>
<evidence type="ECO:0000256" key="1">
    <source>
        <dbReference type="SAM" id="MobiDB-lite"/>
    </source>
</evidence>
<proteinExistence type="predicted"/>
<dbReference type="EMBL" id="HACG01012505">
    <property type="protein sequence ID" value="CEK59370.1"/>
    <property type="molecule type" value="Transcribed_RNA"/>
</dbReference>
<accession>A0A0B6YV78</accession>
<evidence type="ECO:0000313" key="2">
    <source>
        <dbReference type="EMBL" id="CEK59370.1"/>
    </source>
</evidence>
<gene>
    <name evidence="2" type="primary">ORF36098</name>
</gene>
<dbReference type="AlphaFoldDB" id="A0A0B6YV78"/>